<accession>A0A9P7B4T4</accession>
<feature type="chain" id="PRO_5040224122" evidence="4">
    <location>
        <begin position="26"/>
        <end position="150"/>
    </location>
</feature>
<evidence type="ECO:0000256" key="4">
    <source>
        <dbReference type="SAM" id="SignalP"/>
    </source>
</evidence>
<keyword evidence="6" id="KW-1185">Reference proteome</keyword>
<feature type="signal peptide" evidence="4">
    <location>
        <begin position="1"/>
        <end position="25"/>
    </location>
</feature>
<keyword evidence="2 5" id="KW-0689">Ribosomal protein</keyword>
<sequence length="150" mass="16467">MSSTPFAPSRAALSVLCSALVLVLAAVLASPRRRPQPPRPTPCRTYASGLYAKGRVTGQQRGKRNVRTNTNLVQIEGVADAKEAQFYLGKRIAYVYTAQKEVGGSKVRVIWGKVTRPHGKSGMVRAQFRRNLPPKAFGQSVRIMLYPSNI</sequence>
<evidence type="ECO:0000256" key="3">
    <source>
        <dbReference type="ARBA" id="ARBA00023274"/>
    </source>
</evidence>
<dbReference type="InterPro" id="IPR009000">
    <property type="entry name" value="Transl_B-barrel_sf"/>
</dbReference>
<evidence type="ECO:0000256" key="1">
    <source>
        <dbReference type="ARBA" id="ARBA00009269"/>
    </source>
</evidence>
<dbReference type="InterPro" id="IPR018266">
    <property type="entry name" value="Ribosomal_eL33_CS"/>
</dbReference>
<keyword evidence="3" id="KW-0687">Ribonucleoprotein</keyword>
<dbReference type="GO" id="GO:0005840">
    <property type="term" value="C:ribosome"/>
    <property type="evidence" value="ECO:0007669"/>
    <property type="project" value="UniProtKB-KW"/>
</dbReference>
<proteinExistence type="inferred from homology"/>
<dbReference type="Pfam" id="PF01247">
    <property type="entry name" value="Ribosomal_L35Ae"/>
    <property type="match status" value="1"/>
</dbReference>
<dbReference type="GO" id="GO:1990904">
    <property type="term" value="C:ribonucleoprotein complex"/>
    <property type="evidence" value="ECO:0007669"/>
    <property type="project" value="UniProtKB-KW"/>
</dbReference>
<dbReference type="PANTHER" id="PTHR10902">
    <property type="entry name" value="60S RIBOSOMAL PROTEIN L35A"/>
    <property type="match status" value="1"/>
</dbReference>
<dbReference type="OrthoDB" id="1166329at2759"/>
<protein>
    <submittedName>
        <fullName evidence="5">60S ribosomal protein L33B</fullName>
    </submittedName>
</protein>
<evidence type="ECO:0000256" key="2">
    <source>
        <dbReference type="ARBA" id="ARBA00022980"/>
    </source>
</evidence>
<reference evidence="5 6" key="1">
    <citation type="submission" date="2020-11" db="EMBL/GenBank/DDBJ databases">
        <title>Kefir isolates.</title>
        <authorList>
            <person name="Marcisauskas S."/>
            <person name="Kim Y."/>
            <person name="Blasche S."/>
        </authorList>
    </citation>
    <scope>NUCLEOTIDE SEQUENCE [LARGE SCALE GENOMIC DNA]</scope>
    <source>
        <strain evidence="5 6">KR</strain>
    </source>
</reference>
<dbReference type="InterPro" id="IPR001780">
    <property type="entry name" value="Ribosomal_eL33"/>
</dbReference>
<dbReference type="EMBL" id="PUHQ01000054">
    <property type="protein sequence ID" value="KAG0659384.1"/>
    <property type="molecule type" value="Genomic_DNA"/>
</dbReference>
<comment type="caution">
    <text evidence="5">The sequence shown here is derived from an EMBL/GenBank/DDBJ whole genome shotgun (WGS) entry which is preliminary data.</text>
</comment>
<evidence type="ECO:0000313" key="5">
    <source>
        <dbReference type="EMBL" id="KAG0659384.1"/>
    </source>
</evidence>
<dbReference type="Proteomes" id="UP000777482">
    <property type="component" value="Unassembled WGS sequence"/>
</dbReference>
<dbReference type="InterPro" id="IPR038661">
    <property type="entry name" value="Ribosomal_eL33_sf"/>
</dbReference>
<keyword evidence="4" id="KW-0732">Signal</keyword>
<dbReference type="AlphaFoldDB" id="A0A9P7B4T4"/>
<organism evidence="5 6">
    <name type="scientific">Rhodotorula mucilaginosa</name>
    <name type="common">Yeast</name>
    <name type="synonym">Rhodotorula rubra</name>
    <dbReference type="NCBI Taxonomy" id="5537"/>
    <lineage>
        <taxon>Eukaryota</taxon>
        <taxon>Fungi</taxon>
        <taxon>Dikarya</taxon>
        <taxon>Basidiomycota</taxon>
        <taxon>Pucciniomycotina</taxon>
        <taxon>Microbotryomycetes</taxon>
        <taxon>Sporidiobolales</taxon>
        <taxon>Sporidiobolaceae</taxon>
        <taxon>Rhodotorula</taxon>
    </lineage>
</organism>
<comment type="similarity">
    <text evidence="1">Belongs to the eukaryotic ribosomal protein eL33 family.</text>
</comment>
<dbReference type="HAMAP" id="MF_00573">
    <property type="entry name" value="Ribosomal_eL33"/>
    <property type="match status" value="1"/>
</dbReference>
<evidence type="ECO:0000313" key="6">
    <source>
        <dbReference type="Proteomes" id="UP000777482"/>
    </source>
</evidence>
<name>A0A9P7B4T4_RHOMI</name>
<dbReference type="GO" id="GO:0006412">
    <property type="term" value="P:translation"/>
    <property type="evidence" value="ECO:0007669"/>
    <property type="project" value="InterPro"/>
</dbReference>
<dbReference type="SUPFAM" id="SSF50447">
    <property type="entry name" value="Translation proteins"/>
    <property type="match status" value="1"/>
</dbReference>
<dbReference type="FunFam" id="2.40.10.190:FF:000001">
    <property type="entry name" value="60S ribosomal protein L35a"/>
    <property type="match status" value="1"/>
</dbReference>
<dbReference type="GO" id="GO:0003735">
    <property type="term" value="F:structural constituent of ribosome"/>
    <property type="evidence" value="ECO:0007669"/>
    <property type="project" value="InterPro"/>
</dbReference>
<dbReference type="PROSITE" id="PS01105">
    <property type="entry name" value="RIBOSOMAL_L35AE"/>
    <property type="match status" value="1"/>
</dbReference>
<dbReference type="Gene3D" id="2.40.10.190">
    <property type="entry name" value="translation elongation factor selb, chain A, domain 4"/>
    <property type="match status" value="1"/>
</dbReference>
<gene>
    <name evidence="5" type="primary">RPL33B</name>
    <name evidence="5" type="ORF">C6P46_005159</name>
</gene>